<keyword evidence="4" id="KW-1185">Reference proteome</keyword>
<protein>
    <submittedName>
        <fullName evidence="3">Peptidase propeptide and YPEB domain-containing protein</fullName>
    </submittedName>
</protein>
<dbReference type="Proteomes" id="UP000186684">
    <property type="component" value="Unassembled WGS sequence"/>
</dbReference>
<reference evidence="4" key="1">
    <citation type="submission" date="2017-01" db="EMBL/GenBank/DDBJ databases">
        <authorList>
            <person name="Varghese N."/>
            <person name="Submissions S."/>
        </authorList>
    </citation>
    <scope>NUCLEOTIDE SEQUENCE [LARGE SCALE GENOMIC DNA]</scope>
    <source>
        <strain evidence="4">DSM 29430</strain>
    </source>
</reference>
<dbReference type="STRING" id="633194.SAMN05421759_103184"/>
<keyword evidence="1" id="KW-0732">Signal</keyword>
<gene>
    <name evidence="3" type="ORF">SAMN05421759_103184</name>
</gene>
<name>A0A1N7LV19_9RHOB</name>
<accession>A0A1N7LV19</accession>
<evidence type="ECO:0000313" key="3">
    <source>
        <dbReference type="EMBL" id="SIS77676.1"/>
    </source>
</evidence>
<feature type="signal peptide" evidence="1">
    <location>
        <begin position="1"/>
        <end position="21"/>
    </location>
</feature>
<dbReference type="InterPro" id="IPR025711">
    <property type="entry name" value="PepSY"/>
</dbReference>
<sequence>MLKTLLISMLLVGTLSGAAHASDTVDLTDESKARIRQTLTEQGYEVGKTKIEDGLYEAYARKDGAKLEVFLNAAFEVVRTERDD</sequence>
<evidence type="ECO:0000313" key="4">
    <source>
        <dbReference type="Proteomes" id="UP000186684"/>
    </source>
</evidence>
<organism evidence="3 4">
    <name type="scientific">Roseivivax lentus</name>
    <dbReference type="NCBI Taxonomy" id="633194"/>
    <lineage>
        <taxon>Bacteria</taxon>
        <taxon>Pseudomonadati</taxon>
        <taxon>Pseudomonadota</taxon>
        <taxon>Alphaproteobacteria</taxon>
        <taxon>Rhodobacterales</taxon>
        <taxon>Roseobacteraceae</taxon>
        <taxon>Roseivivax</taxon>
    </lineage>
</organism>
<evidence type="ECO:0000256" key="1">
    <source>
        <dbReference type="SAM" id="SignalP"/>
    </source>
</evidence>
<feature type="domain" description="PepSY" evidence="2">
    <location>
        <begin position="6"/>
        <end position="79"/>
    </location>
</feature>
<dbReference type="EMBL" id="FTOQ01000003">
    <property type="protein sequence ID" value="SIS77676.1"/>
    <property type="molecule type" value="Genomic_DNA"/>
</dbReference>
<dbReference type="RefSeq" id="WP_076446762.1">
    <property type="nucleotide sequence ID" value="NZ_FTOQ01000003.1"/>
</dbReference>
<dbReference type="AlphaFoldDB" id="A0A1N7LV19"/>
<dbReference type="Pfam" id="PF13670">
    <property type="entry name" value="PepSY_2"/>
    <property type="match status" value="1"/>
</dbReference>
<dbReference type="OrthoDB" id="7850927at2"/>
<proteinExistence type="predicted"/>
<evidence type="ECO:0000259" key="2">
    <source>
        <dbReference type="Pfam" id="PF13670"/>
    </source>
</evidence>
<feature type="chain" id="PRO_5012930131" evidence="1">
    <location>
        <begin position="22"/>
        <end position="84"/>
    </location>
</feature>